<evidence type="ECO:0000256" key="1">
    <source>
        <dbReference type="ARBA" id="ARBA00004514"/>
    </source>
</evidence>
<organism evidence="6 7">
    <name type="scientific">Vibrio eleionomae</name>
    <dbReference type="NCBI Taxonomy" id="2653505"/>
    <lineage>
        <taxon>Bacteria</taxon>
        <taxon>Pseudomonadati</taxon>
        <taxon>Pseudomonadota</taxon>
        <taxon>Gammaproteobacteria</taxon>
        <taxon>Vibrionales</taxon>
        <taxon>Vibrionaceae</taxon>
        <taxon>Vibrio</taxon>
    </lineage>
</organism>
<dbReference type="Proteomes" id="UP000462621">
    <property type="component" value="Unassembled WGS sequence"/>
</dbReference>
<sequence length="101" mass="11939">MTDQLQKLCDLDHLIEQTLKTNDFDAEEIVQMVDKREQLLQSLIPYVAEHPQVAESKQWRDAISHTQQLVELMQSKTSVIGEQLRRYRHGNKSVQQYKKFL</sequence>
<evidence type="ECO:0000313" key="6">
    <source>
        <dbReference type="EMBL" id="MZI92055.1"/>
    </source>
</evidence>
<keyword evidence="6" id="KW-0969">Cilium</keyword>
<evidence type="ECO:0000256" key="4">
    <source>
        <dbReference type="ARBA" id="ARBA00023186"/>
    </source>
</evidence>
<dbReference type="RefSeq" id="WP_161153369.1">
    <property type="nucleotide sequence ID" value="NZ_WEKT01000003.1"/>
</dbReference>
<dbReference type="EMBL" id="WEKT01000003">
    <property type="protein sequence ID" value="MZI92055.1"/>
    <property type="molecule type" value="Genomic_DNA"/>
</dbReference>
<keyword evidence="6" id="KW-0966">Cell projection</keyword>
<accession>A0A7X4LHI1</accession>
<comment type="subcellular location">
    <subcellularLocation>
        <location evidence="1">Cytoplasm</location>
        <location evidence="1">Cytosol</location>
    </subcellularLocation>
</comment>
<dbReference type="Pfam" id="PF05400">
    <property type="entry name" value="FliT"/>
    <property type="match status" value="1"/>
</dbReference>
<keyword evidence="4" id="KW-0143">Chaperone</keyword>
<proteinExistence type="predicted"/>
<evidence type="ECO:0000256" key="5">
    <source>
        <dbReference type="ARBA" id="ARBA00093797"/>
    </source>
</evidence>
<evidence type="ECO:0000256" key="3">
    <source>
        <dbReference type="ARBA" id="ARBA00022795"/>
    </source>
</evidence>
<comment type="caution">
    <text evidence="6">The sequence shown here is derived from an EMBL/GenBank/DDBJ whole genome shotgun (WGS) entry which is preliminary data.</text>
</comment>
<gene>
    <name evidence="6" type="ORF">F9817_02400</name>
</gene>
<evidence type="ECO:0000313" key="7">
    <source>
        <dbReference type="Proteomes" id="UP000462621"/>
    </source>
</evidence>
<dbReference type="InterPro" id="IPR008622">
    <property type="entry name" value="FliT"/>
</dbReference>
<keyword evidence="2" id="KW-0963">Cytoplasm</keyword>
<dbReference type="AlphaFoldDB" id="A0A7X4LHI1"/>
<name>A0A7X4LHI1_9VIBR</name>
<keyword evidence="6" id="KW-0282">Flagellum</keyword>
<reference evidence="6 7" key="1">
    <citation type="submission" date="2019-10" db="EMBL/GenBank/DDBJ databases">
        <title>Vibrio sp. nov. isolated from a shrimp pond.</title>
        <authorList>
            <person name="Gomez-Gil B."/>
            <person name="Enciso-Ibarra J."/>
            <person name="Enciso-Ibarra K."/>
            <person name="Bolan-Mejia C."/>
        </authorList>
    </citation>
    <scope>NUCLEOTIDE SEQUENCE [LARGE SCALE GENOMIC DNA]</scope>
    <source>
        <strain evidence="6 7">CAIM 722</strain>
    </source>
</reference>
<evidence type="ECO:0000256" key="2">
    <source>
        <dbReference type="ARBA" id="ARBA00022490"/>
    </source>
</evidence>
<keyword evidence="7" id="KW-1185">Reference proteome</keyword>
<protein>
    <recommendedName>
        <fullName evidence="5">Flagellar protein FliT</fullName>
    </recommendedName>
</protein>
<keyword evidence="3" id="KW-1005">Bacterial flagellum biogenesis</keyword>